<evidence type="ECO:0000256" key="2">
    <source>
        <dbReference type="ARBA" id="ARBA00022748"/>
    </source>
</evidence>
<dbReference type="PROSITE" id="PS00194">
    <property type="entry name" value="THIOREDOXIN_1"/>
    <property type="match status" value="1"/>
</dbReference>
<reference evidence="7" key="1">
    <citation type="submission" date="2020-10" db="EMBL/GenBank/DDBJ databases">
        <title>Mucilaginibacter mali sp. nov., isolated from rhizosphere soil of apple orchard.</title>
        <authorList>
            <person name="Lee J.-S."/>
            <person name="Kim H.S."/>
            <person name="Kim J.-S."/>
        </authorList>
    </citation>
    <scope>NUCLEOTIDE SEQUENCE</scope>
    <source>
        <strain evidence="7">KCTC 22746</strain>
    </source>
</reference>
<feature type="domain" description="Thioredoxin" evidence="6">
    <location>
        <begin position="29"/>
        <end position="171"/>
    </location>
</feature>
<keyword evidence="8" id="KW-1185">Reference proteome</keyword>
<proteinExistence type="predicted"/>
<dbReference type="GO" id="GO:0016209">
    <property type="term" value="F:antioxidant activity"/>
    <property type="evidence" value="ECO:0007669"/>
    <property type="project" value="InterPro"/>
</dbReference>
<evidence type="ECO:0000256" key="4">
    <source>
        <dbReference type="ARBA" id="ARBA00023284"/>
    </source>
</evidence>
<dbReference type="InterPro" id="IPR000866">
    <property type="entry name" value="AhpC/TSA"/>
</dbReference>
<comment type="subcellular location">
    <subcellularLocation>
        <location evidence="1">Cell envelope</location>
    </subcellularLocation>
</comment>
<dbReference type="GO" id="GO:0016491">
    <property type="term" value="F:oxidoreductase activity"/>
    <property type="evidence" value="ECO:0007669"/>
    <property type="project" value="InterPro"/>
</dbReference>
<keyword evidence="2" id="KW-0201">Cytochrome c-type biogenesis</keyword>
<keyword evidence="4" id="KW-0676">Redox-active center</keyword>
<accession>A0A929PWB0</accession>
<evidence type="ECO:0000313" key="8">
    <source>
        <dbReference type="Proteomes" id="UP000622475"/>
    </source>
</evidence>
<dbReference type="PANTHER" id="PTHR42852">
    <property type="entry name" value="THIOL:DISULFIDE INTERCHANGE PROTEIN DSBE"/>
    <property type="match status" value="1"/>
</dbReference>
<name>A0A929PWB0_9SPHI</name>
<dbReference type="AlphaFoldDB" id="A0A929PWB0"/>
<dbReference type="Pfam" id="PF00578">
    <property type="entry name" value="AhpC-TSA"/>
    <property type="match status" value="1"/>
</dbReference>
<dbReference type="Gene3D" id="3.40.30.10">
    <property type="entry name" value="Glutaredoxin"/>
    <property type="match status" value="1"/>
</dbReference>
<dbReference type="InterPro" id="IPR017937">
    <property type="entry name" value="Thioredoxin_CS"/>
</dbReference>
<dbReference type="PANTHER" id="PTHR42852:SF6">
    <property type="entry name" value="THIOL:DISULFIDE INTERCHANGE PROTEIN DSBE"/>
    <property type="match status" value="1"/>
</dbReference>
<organism evidence="7 8">
    <name type="scientific">Mucilaginibacter myungsuensis</name>
    <dbReference type="NCBI Taxonomy" id="649104"/>
    <lineage>
        <taxon>Bacteria</taxon>
        <taxon>Pseudomonadati</taxon>
        <taxon>Bacteroidota</taxon>
        <taxon>Sphingobacteriia</taxon>
        <taxon>Sphingobacteriales</taxon>
        <taxon>Sphingobacteriaceae</taxon>
        <taxon>Mucilaginibacter</taxon>
    </lineage>
</organism>
<dbReference type="GO" id="GO:0017004">
    <property type="term" value="P:cytochrome complex assembly"/>
    <property type="evidence" value="ECO:0007669"/>
    <property type="project" value="UniProtKB-KW"/>
</dbReference>
<dbReference type="RefSeq" id="WP_194110166.1">
    <property type="nucleotide sequence ID" value="NZ_JADFFL010000001.1"/>
</dbReference>
<dbReference type="GO" id="GO:0030313">
    <property type="term" value="C:cell envelope"/>
    <property type="evidence" value="ECO:0007669"/>
    <property type="project" value="UniProtKB-SubCell"/>
</dbReference>
<evidence type="ECO:0000256" key="3">
    <source>
        <dbReference type="ARBA" id="ARBA00023157"/>
    </source>
</evidence>
<evidence type="ECO:0000256" key="1">
    <source>
        <dbReference type="ARBA" id="ARBA00004196"/>
    </source>
</evidence>
<evidence type="ECO:0000259" key="6">
    <source>
        <dbReference type="PROSITE" id="PS51352"/>
    </source>
</evidence>
<feature type="signal peptide" evidence="5">
    <location>
        <begin position="1"/>
        <end position="19"/>
    </location>
</feature>
<dbReference type="InterPro" id="IPR013766">
    <property type="entry name" value="Thioredoxin_domain"/>
</dbReference>
<dbReference type="PROSITE" id="PS51352">
    <property type="entry name" value="THIOREDOXIN_2"/>
    <property type="match status" value="1"/>
</dbReference>
<keyword evidence="5" id="KW-0732">Signal</keyword>
<feature type="chain" id="PRO_5036988845" evidence="5">
    <location>
        <begin position="20"/>
        <end position="173"/>
    </location>
</feature>
<evidence type="ECO:0000313" key="7">
    <source>
        <dbReference type="EMBL" id="MBE9660982.1"/>
    </source>
</evidence>
<comment type="caution">
    <text evidence="7">The sequence shown here is derived from an EMBL/GenBank/DDBJ whole genome shotgun (WGS) entry which is preliminary data.</text>
</comment>
<protein>
    <submittedName>
        <fullName evidence="7">TlpA family protein disulfide reductase</fullName>
    </submittedName>
</protein>
<dbReference type="CDD" id="cd02966">
    <property type="entry name" value="TlpA_like_family"/>
    <property type="match status" value="1"/>
</dbReference>
<sequence length="173" mass="19894">MKKYLLIVALAISSLVATAQTEPRASTLTKIGDSAPDFTFNIDKDKTASLKDYRSKIVLLNFWATWCPPCREEFPHVQKQIWEKFKNNPKFALFAFAREEGWDKVLPFKESNKYTFAMLPDEGRKIFKLFATQDIPRNIVLDENGKILYQSVGYSDKEFAELVTLLESKLSAK</sequence>
<dbReference type="SUPFAM" id="SSF52833">
    <property type="entry name" value="Thioredoxin-like"/>
    <property type="match status" value="1"/>
</dbReference>
<gene>
    <name evidence="7" type="ORF">IRJ16_03725</name>
</gene>
<keyword evidence="3" id="KW-1015">Disulfide bond</keyword>
<dbReference type="EMBL" id="JADFFL010000001">
    <property type="protein sequence ID" value="MBE9660982.1"/>
    <property type="molecule type" value="Genomic_DNA"/>
</dbReference>
<dbReference type="InterPro" id="IPR036249">
    <property type="entry name" value="Thioredoxin-like_sf"/>
</dbReference>
<dbReference type="InterPro" id="IPR050553">
    <property type="entry name" value="Thioredoxin_ResA/DsbE_sf"/>
</dbReference>
<evidence type="ECO:0000256" key="5">
    <source>
        <dbReference type="SAM" id="SignalP"/>
    </source>
</evidence>
<dbReference type="Proteomes" id="UP000622475">
    <property type="component" value="Unassembled WGS sequence"/>
</dbReference>